<protein>
    <submittedName>
        <fullName evidence="1">Uncharacterized protein</fullName>
    </submittedName>
</protein>
<accession>A0A645IQ89</accession>
<proteinExistence type="predicted"/>
<sequence length="87" mass="9825">MVFDGGAMQSKCVVNVTDLSVVRDAAERFAFPKELRAQRYDVGIQGFIAADRVRGGVLFQQVQTEFFLVDETLYLLLKAMRIVFYVG</sequence>
<reference evidence="1" key="1">
    <citation type="submission" date="2019-08" db="EMBL/GenBank/DDBJ databases">
        <authorList>
            <person name="Kucharzyk K."/>
            <person name="Murdoch R.W."/>
            <person name="Higgins S."/>
            <person name="Loffler F."/>
        </authorList>
    </citation>
    <scope>NUCLEOTIDE SEQUENCE</scope>
</reference>
<dbReference type="EMBL" id="VSSQ01120487">
    <property type="protein sequence ID" value="MPN53397.1"/>
    <property type="molecule type" value="Genomic_DNA"/>
</dbReference>
<name>A0A645IQ89_9ZZZZ</name>
<dbReference type="AlphaFoldDB" id="A0A645IQ89"/>
<comment type="caution">
    <text evidence="1">The sequence shown here is derived from an EMBL/GenBank/DDBJ whole genome shotgun (WGS) entry which is preliminary data.</text>
</comment>
<organism evidence="1">
    <name type="scientific">bioreactor metagenome</name>
    <dbReference type="NCBI Taxonomy" id="1076179"/>
    <lineage>
        <taxon>unclassified sequences</taxon>
        <taxon>metagenomes</taxon>
        <taxon>ecological metagenomes</taxon>
    </lineage>
</organism>
<gene>
    <name evidence="1" type="ORF">SDC9_201061</name>
</gene>
<evidence type="ECO:0000313" key="1">
    <source>
        <dbReference type="EMBL" id="MPN53397.1"/>
    </source>
</evidence>